<dbReference type="Proteomes" id="UP001321498">
    <property type="component" value="Chromosome"/>
</dbReference>
<feature type="compositionally biased region" description="Low complexity" evidence="1">
    <location>
        <begin position="29"/>
        <end position="41"/>
    </location>
</feature>
<feature type="signal peptide" evidence="2">
    <location>
        <begin position="1"/>
        <end position="21"/>
    </location>
</feature>
<dbReference type="RefSeq" id="WP_286277148.1">
    <property type="nucleotide sequence ID" value="NZ_AP027731.1"/>
</dbReference>
<accession>A0ABN6XQR3</accession>
<evidence type="ECO:0000313" key="3">
    <source>
        <dbReference type="EMBL" id="BDZ47196.1"/>
    </source>
</evidence>
<dbReference type="PROSITE" id="PS51257">
    <property type="entry name" value="PROKAR_LIPOPROTEIN"/>
    <property type="match status" value="1"/>
</dbReference>
<sequence>MNRFLRQVAAAVLSVSLIGLAGCAAPAGNAPSASPTTAVPTTPAPTPSQPAGPLTSQDEDALAQLADVAPRTSTIDPTLADWTECWVPSEHLIPAEEVGNASTWKVLCRIHWHQKDGTKRYQDTTCIGDFAAQPMLDHCYRWVYYDYEPVFEDAPAVRASA</sequence>
<protein>
    <submittedName>
        <fullName evidence="3">Uncharacterized protein</fullName>
    </submittedName>
</protein>
<proteinExistence type="predicted"/>
<name>A0ABN6XQR3_9MICO</name>
<evidence type="ECO:0000256" key="1">
    <source>
        <dbReference type="SAM" id="MobiDB-lite"/>
    </source>
</evidence>
<evidence type="ECO:0000256" key="2">
    <source>
        <dbReference type="SAM" id="SignalP"/>
    </source>
</evidence>
<keyword evidence="4" id="KW-1185">Reference proteome</keyword>
<feature type="region of interest" description="Disordered" evidence="1">
    <location>
        <begin position="29"/>
        <end position="57"/>
    </location>
</feature>
<organism evidence="3 4">
    <name type="scientific">Naasia aerilata</name>
    <dbReference type="NCBI Taxonomy" id="1162966"/>
    <lineage>
        <taxon>Bacteria</taxon>
        <taxon>Bacillati</taxon>
        <taxon>Actinomycetota</taxon>
        <taxon>Actinomycetes</taxon>
        <taxon>Micrococcales</taxon>
        <taxon>Microbacteriaceae</taxon>
        <taxon>Naasia</taxon>
    </lineage>
</organism>
<keyword evidence="2" id="KW-0732">Signal</keyword>
<reference evidence="4" key="1">
    <citation type="journal article" date="2019" name="Int. J. Syst. Evol. Microbiol.">
        <title>The Global Catalogue of Microorganisms (GCM) 10K type strain sequencing project: providing services to taxonomists for standard genome sequencing and annotation.</title>
        <authorList>
            <consortium name="The Broad Institute Genomics Platform"/>
            <consortium name="The Broad Institute Genome Sequencing Center for Infectious Disease"/>
            <person name="Wu L."/>
            <person name="Ma J."/>
        </authorList>
    </citation>
    <scope>NUCLEOTIDE SEQUENCE [LARGE SCALE GENOMIC DNA]</scope>
    <source>
        <strain evidence="4">NBRC 108725</strain>
    </source>
</reference>
<dbReference type="EMBL" id="AP027731">
    <property type="protein sequence ID" value="BDZ47196.1"/>
    <property type="molecule type" value="Genomic_DNA"/>
</dbReference>
<gene>
    <name evidence="3" type="ORF">GCM10025866_31050</name>
</gene>
<evidence type="ECO:0000313" key="4">
    <source>
        <dbReference type="Proteomes" id="UP001321498"/>
    </source>
</evidence>
<feature type="chain" id="PRO_5046615280" evidence="2">
    <location>
        <begin position="22"/>
        <end position="161"/>
    </location>
</feature>